<evidence type="ECO:0000313" key="2">
    <source>
        <dbReference type="Proteomes" id="UP000015105"/>
    </source>
</evidence>
<protein>
    <submittedName>
        <fullName evidence="1">Uncharacterized protein</fullName>
    </submittedName>
</protein>
<evidence type="ECO:0000313" key="1">
    <source>
        <dbReference type="EnsemblPlants" id="AET4Gv20868700.9"/>
    </source>
</evidence>
<name>A0A453JCS6_AEGTS</name>
<dbReference type="Gramene" id="AET4Gv20868700.9">
    <property type="protein sequence ID" value="AET4Gv20868700.9"/>
    <property type="gene ID" value="AET4Gv20868700"/>
</dbReference>
<reference evidence="2" key="2">
    <citation type="journal article" date="2017" name="Nat. Plants">
        <title>The Aegilops tauschii genome reveals multiple impacts of transposons.</title>
        <authorList>
            <person name="Zhao G."/>
            <person name="Zou C."/>
            <person name="Li K."/>
            <person name="Wang K."/>
            <person name="Li T."/>
            <person name="Gao L."/>
            <person name="Zhang X."/>
            <person name="Wang H."/>
            <person name="Yang Z."/>
            <person name="Liu X."/>
            <person name="Jiang W."/>
            <person name="Mao L."/>
            <person name="Kong X."/>
            <person name="Jiao Y."/>
            <person name="Jia J."/>
        </authorList>
    </citation>
    <scope>NUCLEOTIDE SEQUENCE [LARGE SCALE GENOMIC DNA]</scope>
    <source>
        <strain evidence="2">cv. AL8/78</strain>
    </source>
</reference>
<dbReference type="EnsemblPlants" id="AET4Gv20868700.9">
    <property type="protein sequence ID" value="AET4Gv20868700.9"/>
    <property type="gene ID" value="AET4Gv20868700"/>
</dbReference>
<reference evidence="2" key="1">
    <citation type="journal article" date="2014" name="Science">
        <title>Ancient hybridizations among the ancestral genomes of bread wheat.</title>
        <authorList>
            <consortium name="International Wheat Genome Sequencing Consortium,"/>
            <person name="Marcussen T."/>
            <person name="Sandve S.R."/>
            <person name="Heier L."/>
            <person name="Spannagl M."/>
            <person name="Pfeifer M."/>
            <person name="Jakobsen K.S."/>
            <person name="Wulff B.B."/>
            <person name="Steuernagel B."/>
            <person name="Mayer K.F."/>
            <person name="Olsen O.A."/>
        </authorList>
    </citation>
    <scope>NUCLEOTIDE SEQUENCE [LARGE SCALE GENOMIC DNA]</scope>
    <source>
        <strain evidence="2">cv. AL8/78</strain>
    </source>
</reference>
<reference evidence="1" key="4">
    <citation type="submission" date="2019-03" db="UniProtKB">
        <authorList>
            <consortium name="EnsemblPlants"/>
        </authorList>
    </citation>
    <scope>IDENTIFICATION</scope>
</reference>
<accession>A0A453JCS6</accession>
<proteinExistence type="predicted"/>
<dbReference type="AlphaFoldDB" id="A0A453JCS6"/>
<organism evidence="1 2">
    <name type="scientific">Aegilops tauschii subsp. strangulata</name>
    <name type="common">Goatgrass</name>
    <dbReference type="NCBI Taxonomy" id="200361"/>
    <lineage>
        <taxon>Eukaryota</taxon>
        <taxon>Viridiplantae</taxon>
        <taxon>Streptophyta</taxon>
        <taxon>Embryophyta</taxon>
        <taxon>Tracheophyta</taxon>
        <taxon>Spermatophyta</taxon>
        <taxon>Magnoliopsida</taxon>
        <taxon>Liliopsida</taxon>
        <taxon>Poales</taxon>
        <taxon>Poaceae</taxon>
        <taxon>BOP clade</taxon>
        <taxon>Pooideae</taxon>
        <taxon>Triticodae</taxon>
        <taxon>Triticeae</taxon>
        <taxon>Triticinae</taxon>
        <taxon>Aegilops</taxon>
    </lineage>
</organism>
<sequence>PPFPFPRLDYSLQPEDGWITPARLPLSTWQMEPHLIPPSHSPVSSQRVPGRPVLNPDQFQEKISFNILELAPTIPPFLILLEFGNVPP</sequence>
<reference evidence="1" key="5">
    <citation type="journal article" date="2021" name="G3 (Bethesda)">
        <title>Aegilops tauschii genome assembly Aet v5.0 features greater sequence contiguity and improved annotation.</title>
        <authorList>
            <person name="Wang L."/>
            <person name="Zhu T."/>
            <person name="Rodriguez J.C."/>
            <person name="Deal K.R."/>
            <person name="Dubcovsky J."/>
            <person name="McGuire P.E."/>
            <person name="Lux T."/>
            <person name="Spannagl M."/>
            <person name="Mayer K.F.X."/>
            <person name="Baldrich P."/>
            <person name="Meyers B.C."/>
            <person name="Huo N."/>
            <person name="Gu Y.Q."/>
            <person name="Zhou H."/>
            <person name="Devos K.M."/>
            <person name="Bennetzen J.L."/>
            <person name="Unver T."/>
            <person name="Budak H."/>
            <person name="Gulick P.J."/>
            <person name="Galiba G."/>
            <person name="Kalapos B."/>
            <person name="Nelson D.R."/>
            <person name="Li P."/>
            <person name="You F.M."/>
            <person name="Luo M.C."/>
            <person name="Dvorak J."/>
        </authorList>
    </citation>
    <scope>NUCLEOTIDE SEQUENCE [LARGE SCALE GENOMIC DNA]</scope>
    <source>
        <strain evidence="1">cv. AL8/78</strain>
    </source>
</reference>
<reference evidence="1" key="3">
    <citation type="journal article" date="2017" name="Nature">
        <title>Genome sequence of the progenitor of the wheat D genome Aegilops tauschii.</title>
        <authorList>
            <person name="Luo M.C."/>
            <person name="Gu Y.Q."/>
            <person name="Puiu D."/>
            <person name="Wang H."/>
            <person name="Twardziok S.O."/>
            <person name="Deal K.R."/>
            <person name="Huo N."/>
            <person name="Zhu T."/>
            <person name="Wang L."/>
            <person name="Wang Y."/>
            <person name="McGuire P.E."/>
            <person name="Liu S."/>
            <person name="Long H."/>
            <person name="Ramasamy R.K."/>
            <person name="Rodriguez J.C."/>
            <person name="Van S.L."/>
            <person name="Yuan L."/>
            <person name="Wang Z."/>
            <person name="Xia Z."/>
            <person name="Xiao L."/>
            <person name="Anderson O.D."/>
            <person name="Ouyang S."/>
            <person name="Liang Y."/>
            <person name="Zimin A.V."/>
            <person name="Pertea G."/>
            <person name="Qi P."/>
            <person name="Bennetzen J.L."/>
            <person name="Dai X."/>
            <person name="Dawson M.W."/>
            <person name="Muller H.G."/>
            <person name="Kugler K."/>
            <person name="Rivarola-Duarte L."/>
            <person name="Spannagl M."/>
            <person name="Mayer K.F.X."/>
            <person name="Lu F.H."/>
            <person name="Bevan M.W."/>
            <person name="Leroy P."/>
            <person name="Li P."/>
            <person name="You F.M."/>
            <person name="Sun Q."/>
            <person name="Liu Z."/>
            <person name="Lyons E."/>
            <person name="Wicker T."/>
            <person name="Salzberg S.L."/>
            <person name="Devos K.M."/>
            <person name="Dvorak J."/>
        </authorList>
    </citation>
    <scope>NUCLEOTIDE SEQUENCE [LARGE SCALE GENOMIC DNA]</scope>
    <source>
        <strain evidence="1">cv. AL8/78</strain>
    </source>
</reference>
<keyword evidence="2" id="KW-1185">Reference proteome</keyword>
<dbReference type="Proteomes" id="UP000015105">
    <property type="component" value="Chromosome 4D"/>
</dbReference>